<proteinExistence type="predicted"/>
<dbReference type="EnsemblPlants" id="Solyc02g030240.1.1">
    <property type="protein sequence ID" value="Solyc02g030240.1.1.1"/>
    <property type="gene ID" value="Solyc02g030240.1"/>
</dbReference>
<dbReference type="InParanoid" id="A0A3Q7EYA8"/>
<dbReference type="Gramene" id="Solyc02g030240.1.1">
    <property type="protein sequence ID" value="Solyc02g030240.1.1.1"/>
    <property type="gene ID" value="Solyc02g030240.1"/>
</dbReference>
<dbReference type="PaxDb" id="4081-Solyc02g030240.1.1"/>
<accession>A0A3Q7EYA8</accession>
<dbReference type="AlphaFoldDB" id="A0A3Q7EYA8"/>
<reference evidence="1" key="2">
    <citation type="submission" date="2019-01" db="UniProtKB">
        <authorList>
            <consortium name="EnsemblPlants"/>
        </authorList>
    </citation>
    <scope>IDENTIFICATION</scope>
    <source>
        <strain evidence="1">cv. Heinz 1706</strain>
    </source>
</reference>
<keyword evidence="2" id="KW-1185">Reference proteome</keyword>
<dbReference type="Proteomes" id="UP000004994">
    <property type="component" value="Chromosome 2"/>
</dbReference>
<evidence type="ECO:0000313" key="2">
    <source>
        <dbReference type="Proteomes" id="UP000004994"/>
    </source>
</evidence>
<sequence length="57" mass="6622">MRPPPCFLSGCRMILKSPPIHQQLFLLLRSSILLQNANLSEEVKFCVYNTFIKLLMK</sequence>
<protein>
    <submittedName>
        <fullName evidence="1">Uncharacterized protein</fullName>
    </submittedName>
</protein>
<organism evidence="1">
    <name type="scientific">Solanum lycopersicum</name>
    <name type="common">Tomato</name>
    <name type="synonym">Lycopersicon esculentum</name>
    <dbReference type="NCBI Taxonomy" id="4081"/>
    <lineage>
        <taxon>Eukaryota</taxon>
        <taxon>Viridiplantae</taxon>
        <taxon>Streptophyta</taxon>
        <taxon>Embryophyta</taxon>
        <taxon>Tracheophyta</taxon>
        <taxon>Spermatophyta</taxon>
        <taxon>Magnoliopsida</taxon>
        <taxon>eudicotyledons</taxon>
        <taxon>Gunneridae</taxon>
        <taxon>Pentapetalae</taxon>
        <taxon>asterids</taxon>
        <taxon>lamiids</taxon>
        <taxon>Solanales</taxon>
        <taxon>Solanaceae</taxon>
        <taxon>Solanoideae</taxon>
        <taxon>Solaneae</taxon>
        <taxon>Solanum</taxon>
        <taxon>Solanum subgen. Lycopersicon</taxon>
    </lineage>
</organism>
<name>A0A3Q7EYA8_SOLLC</name>
<evidence type="ECO:0000313" key="1">
    <source>
        <dbReference type="EnsemblPlants" id="Solyc02g030240.1.1.1"/>
    </source>
</evidence>
<reference evidence="1" key="1">
    <citation type="journal article" date="2012" name="Nature">
        <title>The tomato genome sequence provides insights into fleshy fruit evolution.</title>
        <authorList>
            <consortium name="Tomato Genome Consortium"/>
        </authorList>
    </citation>
    <scope>NUCLEOTIDE SEQUENCE [LARGE SCALE GENOMIC DNA]</scope>
    <source>
        <strain evidence="1">cv. Heinz 1706</strain>
    </source>
</reference>